<feature type="binding site" evidence="3">
    <location>
        <position position="99"/>
    </location>
    <ligand>
        <name>a divalent metal cation</name>
        <dbReference type="ChEBI" id="CHEBI:60240"/>
        <label>1</label>
    </ligand>
</feature>
<name>A0A084EHE6_MYCCA</name>
<dbReference type="SUPFAM" id="SSF51556">
    <property type="entry name" value="Metallo-dependent hydrolases"/>
    <property type="match status" value="1"/>
</dbReference>
<dbReference type="InterPro" id="IPR015991">
    <property type="entry name" value="TatD/YcfH-like"/>
</dbReference>
<dbReference type="FunFam" id="3.20.20.140:FF:000005">
    <property type="entry name" value="TatD family hydrolase"/>
    <property type="match status" value="1"/>
</dbReference>
<gene>
    <name evidence="4" type="ORF">MCAPa_7730</name>
</gene>
<dbReference type="EMBL" id="JFDO01000033">
    <property type="protein sequence ID" value="KEZ17388.1"/>
    <property type="molecule type" value="Genomic_DNA"/>
</dbReference>
<feature type="binding site" evidence="3">
    <location>
        <position position="135"/>
    </location>
    <ligand>
        <name>a divalent metal cation</name>
        <dbReference type="ChEBI" id="CHEBI:60240"/>
        <label>2</label>
    </ligand>
</feature>
<dbReference type="Gene3D" id="3.20.20.140">
    <property type="entry name" value="Metal-dependent hydrolases"/>
    <property type="match status" value="1"/>
</dbReference>
<reference evidence="4 5" key="1">
    <citation type="submission" date="2014-02" db="EMBL/GenBank/DDBJ databases">
        <title>Genome sequence of Mycoplasma capricolum subsp. capricolum strain 14232.</title>
        <authorList>
            <person name="Sirand-Pugnet P."/>
            <person name="Breton M."/>
            <person name="Dordet-Frisoni E."/>
            <person name="Baranowski E."/>
            <person name="Barre A."/>
            <person name="Couture C."/>
            <person name="Dupuy V."/>
            <person name="Gaurivaud P."/>
            <person name="Jacob D."/>
            <person name="Lemaitre C."/>
            <person name="Manso-Silvan L."/>
            <person name="Nikolski M."/>
            <person name="Nouvel L.-X."/>
            <person name="Poumarat F."/>
            <person name="Tardy F."/>
            <person name="Thebault P."/>
            <person name="Theil S."/>
            <person name="Citti C."/>
            <person name="Thiaucourt F."/>
            <person name="Blanchard A."/>
        </authorList>
    </citation>
    <scope>NUCLEOTIDE SEQUENCE [LARGE SCALE GENOMIC DNA]</scope>
    <source>
        <strain evidence="4 5">14232</strain>
    </source>
</reference>
<dbReference type="PIRSF" id="PIRSF005902">
    <property type="entry name" value="DNase_TatD"/>
    <property type="match status" value="1"/>
</dbReference>
<feature type="binding site" evidence="3">
    <location>
        <position position="13"/>
    </location>
    <ligand>
        <name>a divalent metal cation</name>
        <dbReference type="ChEBI" id="CHEBI:60240"/>
        <label>1</label>
    </ligand>
</feature>
<evidence type="ECO:0000256" key="2">
    <source>
        <dbReference type="ARBA" id="ARBA00022801"/>
    </source>
</evidence>
<protein>
    <submittedName>
        <fullName evidence="4">Uncharacterized protein</fullName>
    </submittedName>
</protein>
<dbReference type="RefSeq" id="WP_036432432.1">
    <property type="nucleotide sequence ID" value="NZ_JFDO01000033.1"/>
</dbReference>
<sequence>MIDDNKIFDNHIHFNDDLKYKDANIEQLINEAQKEHVTAWLCSSFDLTSSKKAIEFSKQFKNVFASIAIHPNEVQNFNDSVFDELEQLVTNKKVVCIGETGLDYFYSKEDIKKQKEFFKKHINLAIKYNKVLQMHIRDQKDQFQAYDDVIEIIKDLNQVTKVVHCFSANDVYAQKFLDLDCYINIGGAVTFKNAKDLQKAVKIIPLEKMLLETDAPYLAPDPYRGQVNHPKYIYLTALKIAELKNIDVKEVIRITTQNSKKIFNLN</sequence>
<evidence type="ECO:0000256" key="1">
    <source>
        <dbReference type="ARBA" id="ARBA00022723"/>
    </source>
</evidence>
<dbReference type="PANTHER" id="PTHR46124">
    <property type="entry name" value="D-AMINOACYL-TRNA DEACYLASE"/>
    <property type="match status" value="1"/>
</dbReference>
<proteinExistence type="predicted"/>
<keyword evidence="1 3" id="KW-0479">Metal-binding</keyword>
<dbReference type="InterPro" id="IPR032466">
    <property type="entry name" value="Metal_Hydrolase"/>
</dbReference>
<accession>A0A084EHE6</accession>
<dbReference type="AlphaFoldDB" id="A0A084EHE6"/>
<feature type="binding site" evidence="3">
    <location>
        <position position="164"/>
    </location>
    <ligand>
        <name>a divalent metal cation</name>
        <dbReference type="ChEBI" id="CHEBI:60240"/>
        <label>2</label>
    </ligand>
</feature>
<dbReference type="GO" id="GO:0016788">
    <property type="term" value="F:hydrolase activity, acting on ester bonds"/>
    <property type="evidence" value="ECO:0007669"/>
    <property type="project" value="InterPro"/>
</dbReference>
<dbReference type="NCBIfam" id="TIGR00010">
    <property type="entry name" value="YchF/TatD family DNA exonuclease"/>
    <property type="match status" value="1"/>
</dbReference>
<dbReference type="CDD" id="cd01310">
    <property type="entry name" value="TatD_DNAse"/>
    <property type="match status" value="1"/>
</dbReference>
<dbReference type="GO" id="GO:0046872">
    <property type="term" value="F:metal ion binding"/>
    <property type="evidence" value="ECO:0007669"/>
    <property type="project" value="UniProtKB-KW"/>
</dbReference>
<dbReference type="GO" id="GO:0004536">
    <property type="term" value="F:DNA nuclease activity"/>
    <property type="evidence" value="ECO:0007669"/>
    <property type="project" value="InterPro"/>
</dbReference>
<organism evidence="4 5">
    <name type="scientific">Mycoplasma capricolum subsp. capricolum 14232</name>
    <dbReference type="NCBI Taxonomy" id="1188238"/>
    <lineage>
        <taxon>Bacteria</taxon>
        <taxon>Bacillati</taxon>
        <taxon>Mycoplasmatota</taxon>
        <taxon>Mollicutes</taxon>
        <taxon>Mycoplasmataceae</taxon>
        <taxon>Mycoplasma</taxon>
    </lineage>
</organism>
<feature type="binding site" evidence="3">
    <location>
        <position position="11"/>
    </location>
    <ligand>
        <name>a divalent metal cation</name>
        <dbReference type="ChEBI" id="CHEBI:60240"/>
        <label>1</label>
    </ligand>
</feature>
<dbReference type="Pfam" id="PF01026">
    <property type="entry name" value="TatD_DNase"/>
    <property type="match status" value="1"/>
</dbReference>
<comment type="caution">
    <text evidence="4">The sequence shown here is derived from an EMBL/GenBank/DDBJ whole genome shotgun (WGS) entry which is preliminary data.</text>
</comment>
<evidence type="ECO:0000313" key="4">
    <source>
        <dbReference type="EMBL" id="KEZ17388.1"/>
    </source>
</evidence>
<dbReference type="InterPro" id="IPR001130">
    <property type="entry name" value="TatD-like"/>
</dbReference>
<evidence type="ECO:0000256" key="3">
    <source>
        <dbReference type="PIRSR" id="PIRSR005902-1"/>
    </source>
</evidence>
<dbReference type="Proteomes" id="UP000028533">
    <property type="component" value="Unassembled WGS sequence"/>
</dbReference>
<dbReference type="PANTHER" id="PTHR46124:SF2">
    <property type="entry name" value="D-AMINOACYL-TRNA DEACYLASE"/>
    <property type="match status" value="1"/>
</dbReference>
<keyword evidence="2" id="KW-0378">Hydrolase</keyword>
<dbReference type="GO" id="GO:0005829">
    <property type="term" value="C:cytosol"/>
    <property type="evidence" value="ECO:0007669"/>
    <property type="project" value="TreeGrafter"/>
</dbReference>
<feature type="binding site" evidence="3">
    <location>
        <position position="214"/>
    </location>
    <ligand>
        <name>a divalent metal cation</name>
        <dbReference type="ChEBI" id="CHEBI:60240"/>
        <label>1</label>
    </ligand>
</feature>
<evidence type="ECO:0000313" key="5">
    <source>
        <dbReference type="Proteomes" id="UP000028533"/>
    </source>
</evidence>